<comment type="caution">
    <text evidence="1">The sequence shown here is derived from an EMBL/GenBank/DDBJ whole genome shotgun (WGS) entry which is preliminary data.</text>
</comment>
<gene>
    <name evidence="1" type="ORF">S01H4_03721</name>
</gene>
<sequence>LSSPLVGEGKGEGEFKMSSESWHKSLTIIRFNKI</sequence>
<feature type="non-terminal residue" evidence="1">
    <location>
        <position position="1"/>
    </location>
</feature>
<dbReference type="EMBL" id="BART01000937">
    <property type="protein sequence ID" value="GAG59118.1"/>
    <property type="molecule type" value="Genomic_DNA"/>
</dbReference>
<name>X0ZFL0_9ZZZZ</name>
<organism evidence="1">
    <name type="scientific">marine sediment metagenome</name>
    <dbReference type="NCBI Taxonomy" id="412755"/>
    <lineage>
        <taxon>unclassified sequences</taxon>
        <taxon>metagenomes</taxon>
        <taxon>ecological metagenomes</taxon>
    </lineage>
</organism>
<proteinExistence type="predicted"/>
<reference evidence="1" key="1">
    <citation type="journal article" date="2014" name="Front. Microbiol.">
        <title>High frequency of phylogenetically diverse reductive dehalogenase-homologous genes in deep subseafloor sedimentary metagenomes.</title>
        <authorList>
            <person name="Kawai M."/>
            <person name="Futagami T."/>
            <person name="Toyoda A."/>
            <person name="Takaki Y."/>
            <person name="Nishi S."/>
            <person name="Hori S."/>
            <person name="Arai W."/>
            <person name="Tsubouchi T."/>
            <person name="Morono Y."/>
            <person name="Uchiyama I."/>
            <person name="Ito T."/>
            <person name="Fujiyama A."/>
            <person name="Inagaki F."/>
            <person name="Takami H."/>
        </authorList>
    </citation>
    <scope>NUCLEOTIDE SEQUENCE</scope>
    <source>
        <strain evidence="1">Expedition CK06-06</strain>
    </source>
</reference>
<protein>
    <submittedName>
        <fullName evidence="1">Uncharacterized protein</fullName>
    </submittedName>
</protein>
<dbReference type="AlphaFoldDB" id="X0ZFL0"/>
<evidence type="ECO:0000313" key="1">
    <source>
        <dbReference type="EMBL" id="GAG59118.1"/>
    </source>
</evidence>
<accession>X0ZFL0</accession>